<keyword evidence="3" id="KW-0256">Endoplasmic reticulum</keyword>
<feature type="domain" description="OST48 N-terminal" evidence="4">
    <location>
        <begin position="5"/>
        <end position="99"/>
    </location>
</feature>
<dbReference type="InterPro" id="IPR005013">
    <property type="entry name" value="DDOST_48_kDa_subunit"/>
</dbReference>
<evidence type="ECO:0000313" key="5">
    <source>
        <dbReference type="EMBL" id="THD18364.1"/>
    </source>
</evidence>
<comment type="subcellular location">
    <subcellularLocation>
        <location evidence="1 3">Endoplasmic reticulum membrane</location>
        <topology evidence="1 3">Single-pass type I membrane protein</topology>
    </subcellularLocation>
</comment>
<dbReference type="PANTHER" id="PTHR10830:SF0">
    <property type="entry name" value="DOLICHYL-DIPHOSPHOOLIGOSACCHARIDE--PROTEIN GLYCOSYLTRANSFERASE 48 KDA SUBUNIT"/>
    <property type="match status" value="1"/>
</dbReference>
<comment type="similarity">
    <text evidence="3">Belongs to the DDOST 48 kDa subunit family.</text>
</comment>
<protein>
    <recommendedName>
        <fullName evidence="2 3">Dolichyl-diphosphooligosaccharide--protein glycosyltransferase 48 kDa subunit</fullName>
        <shortName evidence="3">Oligosaccharyl transferase 48 kDa subunit</shortName>
    </recommendedName>
</protein>
<evidence type="ECO:0000256" key="3">
    <source>
        <dbReference type="RuleBase" id="RU361142"/>
    </source>
</evidence>
<dbReference type="Proteomes" id="UP000230066">
    <property type="component" value="Unassembled WGS sequence"/>
</dbReference>
<name>A0A4E0QV64_FASHE</name>
<comment type="pathway">
    <text evidence="3">Protein modification; protein glycosylation.</text>
</comment>
<comment type="function">
    <text evidence="3">Subunit of the oligosaccharyl transferase (OST) complex that catalyzes the initial transfer of a defined glycan (Glc(3)Man(9)GlcNAc(2) in eukaryotes) from the lipid carrier dolichol-pyrophosphate to an asparagine residue within an Asn-X-Ser/Thr consensus motif in nascent polypeptide chains, the first step in protein N-glycosylation. N-glycosylation occurs cotranslationally and the complex associates with the Sec61 complex at the channel-forming translocon complex that mediates protein translocation across the endoplasmic reticulum (ER).</text>
</comment>
<dbReference type="EMBL" id="JXXN02014697">
    <property type="protein sequence ID" value="THD18364.1"/>
    <property type="molecule type" value="Genomic_DNA"/>
</dbReference>
<evidence type="ECO:0000256" key="1">
    <source>
        <dbReference type="ARBA" id="ARBA00004115"/>
    </source>
</evidence>
<comment type="caution">
    <text evidence="5">The sequence shown here is derived from an EMBL/GenBank/DDBJ whole genome shotgun (WGS) entry which is preliminary data.</text>
</comment>
<keyword evidence="6" id="KW-1185">Reference proteome</keyword>
<dbReference type="UniPathway" id="UPA00378"/>
<evidence type="ECO:0000259" key="4">
    <source>
        <dbReference type="Pfam" id="PF03345"/>
    </source>
</evidence>
<gene>
    <name evidence="5" type="ORF">D915_011242</name>
</gene>
<comment type="subunit">
    <text evidence="3">Component of the oligosaccharyltransferase (OST) complex.</text>
</comment>
<dbReference type="AlphaFoldDB" id="A0A4E0QV64"/>
<dbReference type="InterPro" id="IPR055457">
    <property type="entry name" value="OST48_N"/>
</dbReference>
<dbReference type="GO" id="GO:0016740">
    <property type="term" value="F:transferase activity"/>
    <property type="evidence" value="ECO:0007669"/>
    <property type="project" value="UniProtKB-KW"/>
</dbReference>
<organism evidence="5 6">
    <name type="scientific">Fasciola hepatica</name>
    <name type="common">Liver fluke</name>
    <dbReference type="NCBI Taxonomy" id="6192"/>
    <lineage>
        <taxon>Eukaryota</taxon>
        <taxon>Metazoa</taxon>
        <taxon>Spiralia</taxon>
        <taxon>Lophotrochozoa</taxon>
        <taxon>Platyhelminthes</taxon>
        <taxon>Trematoda</taxon>
        <taxon>Digenea</taxon>
        <taxon>Plagiorchiida</taxon>
        <taxon>Echinostomata</taxon>
        <taxon>Echinostomatoidea</taxon>
        <taxon>Fasciolidae</taxon>
        <taxon>Fasciola</taxon>
    </lineage>
</organism>
<accession>A0A4E0QV64</accession>
<evidence type="ECO:0000313" key="6">
    <source>
        <dbReference type="Proteomes" id="UP000230066"/>
    </source>
</evidence>
<dbReference type="GO" id="GO:0008250">
    <property type="term" value="C:oligosaccharyltransferase complex"/>
    <property type="evidence" value="ECO:0007669"/>
    <property type="project" value="TreeGrafter"/>
</dbReference>
<feature type="non-terminal residue" evidence="5">
    <location>
        <position position="1"/>
    </location>
</feature>
<dbReference type="PANTHER" id="PTHR10830">
    <property type="entry name" value="DOLICHYL-DIPHOSPHOOLIGOSACCHARIDE--PROTEIN GLYCOSYLTRANSFERASE 48 KDA SUBUNIT"/>
    <property type="match status" value="1"/>
</dbReference>
<dbReference type="GO" id="GO:0018279">
    <property type="term" value="P:protein N-linked glycosylation via asparagine"/>
    <property type="evidence" value="ECO:0007669"/>
    <property type="project" value="UniProtKB-UniRule"/>
</dbReference>
<sequence length="105" mass="11230">AENLIKNSIIIGNASKSGLLYRGVGISSDPANPLLMSVLRASRTAYSYSPSKSVTDYPNSVGTNTHLIVALQARNNARVLFLGSLDFLSNEFFRSPVKNAVSGVQ</sequence>
<dbReference type="Pfam" id="PF03345">
    <property type="entry name" value="OST48_N"/>
    <property type="match status" value="1"/>
</dbReference>
<reference evidence="5" key="1">
    <citation type="submission" date="2019-03" db="EMBL/GenBank/DDBJ databases">
        <title>Improved annotation for the trematode Fasciola hepatica.</title>
        <authorList>
            <person name="Choi Y.-J."/>
            <person name="Martin J."/>
            <person name="Mitreva M."/>
        </authorList>
    </citation>
    <scope>NUCLEOTIDE SEQUENCE [LARGE SCALE GENOMIC DNA]</scope>
</reference>
<evidence type="ECO:0000256" key="2">
    <source>
        <dbReference type="ARBA" id="ARBA00013350"/>
    </source>
</evidence>
<proteinExistence type="inferred from homology"/>